<comment type="subcellular location">
    <subcellularLocation>
        <location evidence="1">Membrane</location>
        <topology evidence="1">Multi-pass membrane protein</topology>
    </subcellularLocation>
</comment>
<sequence>MIKELLLLSTRMSKRYKWFIVLFFFTFLTFHEADRFIISAVAPQLLDEFQVKYSELGLVFSLTVLVAAILYPVWGYLYDRYSRKVLAGLAALIWGFTTIFNALAKTFTQFFLTRLATGADDAAPPGIYSLVADYFEPYSRGKAMGILNASGPLGAILGSVLALSIVAAGMSWRNAFFITGPIGIIVGVLTFFLVKEIPRGSSEPELSGLLTQDVYKAHLSDLPRLLKNRSLLLLYTQGFWGVFPWNAITFWFITYMQRERGMPPDAVMPVMVIALVAMVAGNLVAGVVGDWLFKKTKRGRAIFGAVVVLFSAVLIYLAIRAPTTEEFILLTALTAFEIPMAGPNVSAAITDVTEPELRASATGYLRFFENIGSAAAPFITGVLADQIGLGEAILWVSVSTWLLCFVFFTILALIIPRDIDRLRKIMESRARELRGGE</sequence>
<evidence type="ECO:0000256" key="4">
    <source>
        <dbReference type="ARBA" id="ARBA00022989"/>
    </source>
</evidence>
<dbReference type="GO" id="GO:0022857">
    <property type="term" value="F:transmembrane transporter activity"/>
    <property type="evidence" value="ECO:0007669"/>
    <property type="project" value="InterPro"/>
</dbReference>
<feature type="transmembrane region" description="Helical" evidence="6">
    <location>
        <begin position="301"/>
        <end position="319"/>
    </location>
</feature>
<dbReference type="CDD" id="cd17328">
    <property type="entry name" value="MFS_spinster_like"/>
    <property type="match status" value="1"/>
</dbReference>
<reference evidence="8" key="1">
    <citation type="journal article" date="2020" name="mSystems">
        <title>Genome- and Community-Level Interaction Insights into Carbon Utilization and Element Cycling Functions of Hydrothermarchaeota in Hydrothermal Sediment.</title>
        <authorList>
            <person name="Zhou Z."/>
            <person name="Liu Y."/>
            <person name="Xu W."/>
            <person name="Pan J."/>
            <person name="Luo Z.H."/>
            <person name="Li M."/>
        </authorList>
    </citation>
    <scope>NUCLEOTIDE SEQUENCE</scope>
    <source>
        <strain evidence="8">SpSt-649</strain>
    </source>
</reference>
<feature type="transmembrane region" description="Helical" evidence="6">
    <location>
        <begin position="143"/>
        <end position="169"/>
    </location>
</feature>
<keyword evidence="5 6" id="KW-0472">Membrane</keyword>
<dbReference type="AlphaFoldDB" id="A0A7C4D4Q3"/>
<dbReference type="PANTHER" id="PTHR23505:SF79">
    <property type="entry name" value="PROTEIN SPINSTER"/>
    <property type="match status" value="1"/>
</dbReference>
<feature type="domain" description="Major facilitator superfamily (MFS) profile" evidence="7">
    <location>
        <begin position="20"/>
        <end position="419"/>
    </location>
</feature>
<dbReference type="InterPro" id="IPR020846">
    <property type="entry name" value="MFS_dom"/>
</dbReference>
<feature type="transmembrane region" description="Helical" evidence="6">
    <location>
        <begin position="85"/>
        <end position="104"/>
    </location>
</feature>
<feature type="transmembrane region" description="Helical" evidence="6">
    <location>
        <begin position="266"/>
        <end position="289"/>
    </location>
</feature>
<evidence type="ECO:0000259" key="7">
    <source>
        <dbReference type="PROSITE" id="PS50850"/>
    </source>
</evidence>
<proteinExistence type="predicted"/>
<comment type="caution">
    <text evidence="8">The sequence shown here is derived from an EMBL/GenBank/DDBJ whole genome shotgun (WGS) entry which is preliminary data.</text>
</comment>
<accession>A0A7C4D4Q3</accession>
<dbReference type="PROSITE" id="PS50850">
    <property type="entry name" value="MFS"/>
    <property type="match status" value="1"/>
</dbReference>
<dbReference type="PANTHER" id="PTHR23505">
    <property type="entry name" value="SPINSTER"/>
    <property type="match status" value="1"/>
</dbReference>
<organism evidence="8">
    <name type="scientific">Thermofilum pendens</name>
    <dbReference type="NCBI Taxonomy" id="2269"/>
    <lineage>
        <taxon>Archaea</taxon>
        <taxon>Thermoproteota</taxon>
        <taxon>Thermoprotei</taxon>
        <taxon>Thermofilales</taxon>
        <taxon>Thermofilaceae</taxon>
        <taxon>Thermofilum</taxon>
    </lineage>
</organism>
<dbReference type="SUPFAM" id="SSF103473">
    <property type="entry name" value="MFS general substrate transporter"/>
    <property type="match status" value="1"/>
</dbReference>
<keyword evidence="2" id="KW-0813">Transport</keyword>
<dbReference type="InterPro" id="IPR011701">
    <property type="entry name" value="MFS"/>
</dbReference>
<dbReference type="GO" id="GO:0016020">
    <property type="term" value="C:membrane"/>
    <property type="evidence" value="ECO:0007669"/>
    <property type="project" value="UniProtKB-SubCell"/>
</dbReference>
<name>A0A7C4D4Q3_THEPE</name>
<gene>
    <name evidence="8" type="ORF">ENU21_02535</name>
</gene>
<protein>
    <submittedName>
        <fullName evidence="8">MFS transporter</fullName>
    </submittedName>
</protein>
<evidence type="ECO:0000256" key="6">
    <source>
        <dbReference type="SAM" id="Phobius"/>
    </source>
</evidence>
<dbReference type="Gene3D" id="1.20.1250.20">
    <property type="entry name" value="MFS general substrate transporter like domains"/>
    <property type="match status" value="2"/>
</dbReference>
<keyword evidence="3 6" id="KW-0812">Transmembrane</keyword>
<evidence type="ECO:0000256" key="5">
    <source>
        <dbReference type="ARBA" id="ARBA00023136"/>
    </source>
</evidence>
<feature type="transmembrane region" description="Helical" evidence="6">
    <location>
        <begin position="232"/>
        <end position="254"/>
    </location>
</feature>
<dbReference type="InterPro" id="IPR036259">
    <property type="entry name" value="MFS_trans_sf"/>
</dbReference>
<keyword evidence="4 6" id="KW-1133">Transmembrane helix</keyword>
<dbReference type="InterPro" id="IPR044770">
    <property type="entry name" value="MFS_spinster-like"/>
</dbReference>
<dbReference type="Pfam" id="PF07690">
    <property type="entry name" value="MFS_1"/>
    <property type="match status" value="1"/>
</dbReference>
<feature type="transmembrane region" description="Helical" evidence="6">
    <location>
        <begin position="59"/>
        <end position="78"/>
    </location>
</feature>
<feature type="transmembrane region" description="Helical" evidence="6">
    <location>
        <begin position="392"/>
        <end position="415"/>
    </location>
</feature>
<evidence type="ECO:0000256" key="1">
    <source>
        <dbReference type="ARBA" id="ARBA00004141"/>
    </source>
</evidence>
<evidence type="ECO:0000313" key="8">
    <source>
        <dbReference type="EMBL" id="HGM46618.1"/>
    </source>
</evidence>
<evidence type="ECO:0000256" key="3">
    <source>
        <dbReference type="ARBA" id="ARBA00022692"/>
    </source>
</evidence>
<feature type="transmembrane region" description="Helical" evidence="6">
    <location>
        <begin position="175"/>
        <end position="194"/>
    </location>
</feature>
<dbReference type="EMBL" id="DTBQ01000071">
    <property type="protein sequence ID" value="HGM46618.1"/>
    <property type="molecule type" value="Genomic_DNA"/>
</dbReference>
<evidence type="ECO:0000256" key="2">
    <source>
        <dbReference type="ARBA" id="ARBA00022448"/>
    </source>
</evidence>